<dbReference type="GO" id="GO:0030288">
    <property type="term" value="C:outer membrane-bounded periplasmic space"/>
    <property type="evidence" value="ECO:0007669"/>
    <property type="project" value="TreeGrafter"/>
</dbReference>
<dbReference type="SUPFAM" id="SSF56281">
    <property type="entry name" value="Metallo-hydrolase/oxidoreductase"/>
    <property type="match status" value="1"/>
</dbReference>
<evidence type="ECO:0000256" key="2">
    <source>
        <dbReference type="ARBA" id="ARBA00022723"/>
    </source>
</evidence>
<dbReference type="AlphaFoldDB" id="A0A222GDP3"/>
<gene>
    <name evidence="10" type="ORF">B5D82_12150</name>
</gene>
<dbReference type="Pfam" id="PF00753">
    <property type="entry name" value="Lactamase_B"/>
    <property type="match status" value="1"/>
</dbReference>
<dbReference type="OrthoDB" id="9815874at2"/>
<keyword evidence="11" id="KW-1185">Reference proteome</keyword>
<dbReference type="PANTHER" id="PTHR43223">
    <property type="entry name" value="ALKYL/ARYL-SULFATASE"/>
    <property type="match status" value="1"/>
</dbReference>
<keyword evidence="2" id="KW-0479">Metal-binding</keyword>
<dbReference type="InterPro" id="IPR036866">
    <property type="entry name" value="RibonucZ/Hydroxyglut_hydro"/>
</dbReference>
<dbReference type="GO" id="GO:0046872">
    <property type="term" value="F:metal ion binding"/>
    <property type="evidence" value="ECO:0007669"/>
    <property type="project" value="UniProtKB-KW"/>
</dbReference>
<evidence type="ECO:0000259" key="9">
    <source>
        <dbReference type="SMART" id="SM00849"/>
    </source>
</evidence>
<evidence type="ECO:0000256" key="7">
    <source>
        <dbReference type="ARBA" id="ARBA00068034"/>
    </source>
</evidence>
<evidence type="ECO:0000256" key="8">
    <source>
        <dbReference type="ARBA" id="ARBA00075789"/>
    </source>
</evidence>
<name>A0A222GDP3_9GAMM</name>
<evidence type="ECO:0000256" key="4">
    <source>
        <dbReference type="ARBA" id="ARBA00022833"/>
    </source>
</evidence>
<dbReference type="Pfam" id="PF14864">
    <property type="entry name" value="Alkyl_sulf_C"/>
    <property type="match status" value="1"/>
</dbReference>
<dbReference type="EMBL" id="CP020465">
    <property type="protein sequence ID" value="ASP49999.1"/>
    <property type="molecule type" value="Genomic_DNA"/>
</dbReference>
<sequence>MSTANANTNTELKPASKYTVAHQAELLKNLPFSDKLDFTLAEKGLIKRPDKLIIKDQAGNVVWELGNYKFLLDNKNIDTVNPSLMRQAKLNMAYGLYQVTDRIYQVRGYDLANITFIKGDSGWIIFDPLLTAATSRAALALVTQELGEFPVKAVVYSHAHADHFGGVKGVVSQAQVDSGEVEIIAPRGFMEHAIKENVLAGNAMTRRATYQYGNALAKGAKGQVDAAIGKGLSTGYIGLITPTREILADEETLVVDGIEMVMQNTPGTESPAEMNTYFPQFKTLWLAENVTGTLHNVYTLRGAEVRDSQAWSKFINKVIYRFANDSDVMFASHSWPRWGKEYIVEVLEKQRDMYGFLHDKTLNLANKGVTINEIHNQLAVPDVLAHQWYNRGYHGTYSHNVRGIINKYLGFYDSNPANLNKLSPTESSVKYVELMGGAENIIAQARKAFKKGEYRWVAELLNHLVFAQPDNIKAKHLQADTLEQLGYQAENAGWRNSYLAAAFELRHGVPKTAKATKGGPDMIKAMSSELIFDYLGVRLNSDKALAHQFKINVVFPDRNEKFLLELKNAHLNNIENVQDKTADLTVTINRKDLNFLLLKQVSFQELVESGKMQLDGNGQVFGQLLMMMDEFPFWFNIVTP</sequence>
<organism evidence="10 11">
    <name type="scientific">Cognaticolwellia beringensis</name>
    <dbReference type="NCBI Taxonomy" id="1967665"/>
    <lineage>
        <taxon>Bacteria</taxon>
        <taxon>Pseudomonadati</taxon>
        <taxon>Pseudomonadota</taxon>
        <taxon>Gammaproteobacteria</taxon>
        <taxon>Alteromonadales</taxon>
        <taxon>Colwelliaceae</taxon>
        <taxon>Cognaticolwellia</taxon>
    </lineage>
</organism>
<dbReference type="EC" id="3.1.6.21" evidence="6"/>
<dbReference type="Gene3D" id="3.60.15.30">
    <property type="entry name" value="Metallo-beta-lactamase domain"/>
    <property type="match status" value="1"/>
</dbReference>
<evidence type="ECO:0000256" key="1">
    <source>
        <dbReference type="ARBA" id="ARBA00001947"/>
    </source>
</evidence>
<dbReference type="Pfam" id="PF14863">
    <property type="entry name" value="Alkyl_sulf_dimr"/>
    <property type="match status" value="1"/>
</dbReference>
<evidence type="ECO:0000313" key="10">
    <source>
        <dbReference type="EMBL" id="ASP49999.1"/>
    </source>
</evidence>
<reference evidence="10 11" key="1">
    <citation type="submission" date="2017-08" db="EMBL/GenBank/DDBJ databases">
        <title>Complete genome of Colwellia sp. NB097-1, a psychrophile bacterium ioslated from Bering Sea.</title>
        <authorList>
            <person name="Chen X."/>
        </authorList>
    </citation>
    <scope>NUCLEOTIDE SEQUENCE [LARGE SCALE GENOMIC DNA]</scope>
    <source>
        <strain evidence="10 11">NB097-1</strain>
    </source>
</reference>
<keyword evidence="4" id="KW-0862">Zinc</keyword>
<accession>A0A222GDP3</accession>
<dbReference type="GO" id="GO:0018909">
    <property type="term" value="P:dodecyl sulfate metabolic process"/>
    <property type="evidence" value="ECO:0007669"/>
    <property type="project" value="InterPro"/>
</dbReference>
<dbReference type="Proteomes" id="UP000202259">
    <property type="component" value="Chromosome"/>
</dbReference>
<dbReference type="CDD" id="cd07710">
    <property type="entry name" value="arylsulfatase_Sdsa1-like_MBL-fold"/>
    <property type="match status" value="1"/>
</dbReference>
<dbReference type="SMART" id="SM00849">
    <property type="entry name" value="Lactamase_B"/>
    <property type="match status" value="1"/>
</dbReference>
<dbReference type="KEGG" id="cber:B5D82_12150"/>
<dbReference type="FunFam" id="3.60.15.30:FF:000001">
    <property type="entry name" value="Alkyl/aryl-sulfatase BDS1"/>
    <property type="match status" value="1"/>
</dbReference>
<evidence type="ECO:0000313" key="11">
    <source>
        <dbReference type="Proteomes" id="UP000202259"/>
    </source>
</evidence>
<dbReference type="GO" id="GO:0046983">
    <property type="term" value="F:protein dimerization activity"/>
    <property type="evidence" value="ECO:0007669"/>
    <property type="project" value="InterPro"/>
</dbReference>
<dbReference type="FunFam" id="1.25.40.880:FF:000001">
    <property type="entry name" value="SDS hydrolase SdsA1"/>
    <property type="match status" value="1"/>
</dbReference>
<dbReference type="InterPro" id="IPR001279">
    <property type="entry name" value="Metallo-B-lactamas"/>
</dbReference>
<dbReference type="GO" id="GO:0018741">
    <property type="term" value="F:linear primary-alkylsulfatase activity"/>
    <property type="evidence" value="ECO:0007669"/>
    <property type="project" value="UniProtKB-EC"/>
</dbReference>
<evidence type="ECO:0000256" key="6">
    <source>
        <dbReference type="ARBA" id="ARBA00066568"/>
    </source>
</evidence>
<dbReference type="InterPro" id="IPR038536">
    <property type="entry name" value="Alkyl/aryl-sulf_dimr_sf"/>
</dbReference>
<evidence type="ECO:0000256" key="5">
    <source>
        <dbReference type="ARBA" id="ARBA00033751"/>
    </source>
</evidence>
<dbReference type="Gene3D" id="1.25.40.880">
    <property type="entry name" value="Alkyl sulfatase, dimerisation domain"/>
    <property type="match status" value="1"/>
</dbReference>
<protein>
    <recommendedName>
        <fullName evidence="7">Linear primary-alkylsulfatase</fullName>
        <ecNumber evidence="6">3.1.6.21</ecNumber>
    </recommendedName>
    <alternativeName>
        <fullName evidence="8">Type III linear primary-alkylsulfatase</fullName>
    </alternativeName>
</protein>
<dbReference type="InterPro" id="IPR029229">
    <property type="entry name" value="Alkyl_sulf_C"/>
</dbReference>
<dbReference type="InterPro" id="IPR029228">
    <property type="entry name" value="Alkyl_sulf_dimr"/>
</dbReference>
<feature type="domain" description="Metallo-beta-lactamase" evidence="9">
    <location>
        <begin position="111"/>
        <end position="333"/>
    </location>
</feature>
<dbReference type="Gene3D" id="3.30.1050.10">
    <property type="entry name" value="SCP2 sterol-binding domain"/>
    <property type="match status" value="1"/>
</dbReference>
<comment type="similarity">
    <text evidence="5">Belongs to the metallo-beta-lactamase superfamily. Type III sulfatase family.</text>
</comment>
<keyword evidence="3" id="KW-0378">Hydrolase</keyword>
<dbReference type="SUPFAM" id="SSF55718">
    <property type="entry name" value="SCP-like"/>
    <property type="match status" value="1"/>
</dbReference>
<dbReference type="InterPro" id="IPR044097">
    <property type="entry name" value="Bds1/SdsA1_MBL-fold"/>
</dbReference>
<dbReference type="InterPro" id="IPR052195">
    <property type="entry name" value="Bact_Alkyl/Aryl-Sulfatase"/>
</dbReference>
<dbReference type="InterPro" id="IPR036527">
    <property type="entry name" value="SCP2_sterol-bd_dom_sf"/>
</dbReference>
<evidence type="ECO:0000256" key="3">
    <source>
        <dbReference type="ARBA" id="ARBA00022801"/>
    </source>
</evidence>
<comment type="cofactor">
    <cofactor evidence="1">
        <name>Zn(2+)</name>
        <dbReference type="ChEBI" id="CHEBI:29105"/>
    </cofactor>
</comment>
<proteinExistence type="inferred from homology"/>
<dbReference type="PANTHER" id="PTHR43223:SF1">
    <property type="entry name" value="ALKYL_ARYL-SULFATASE BDS1"/>
    <property type="match status" value="1"/>
</dbReference>